<feature type="region of interest" description="Disordered" evidence="1">
    <location>
        <begin position="1"/>
        <end position="23"/>
    </location>
</feature>
<accession>A0A0K9PU66</accession>
<keyword evidence="2" id="KW-0472">Membrane</keyword>
<dbReference type="OrthoDB" id="1932454at2759"/>
<evidence type="ECO:0000313" key="3">
    <source>
        <dbReference type="EMBL" id="KMZ71787.1"/>
    </source>
</evidence>
<comment type="caution">
    <text evidence="3">The sequence shown here is derived from an EMBL/GenBank/DDBJ whole genome shotgun (WGS) entry which is preliminary data.</text>
</comment>
<reference evidence="4" key="1">
    <citation type="journal article" date="2016" name="Nature">
        <title>The genome of the seagrass Zostera marina reveals angiosperm adaptation to the sea.</title>
        <authorList>
            <person name="Olsen J.L."/>
            <person name="Rouze P."/>
            <person name="Verhelst B."/>
            <person name="Lin Y.-C."/>
            <person name="Bayer T."/>
            <person name="Collen J."/>
            <person name="Dattolo E."/>
            <person name="De Paoli E."/>
            <person name="Dittami S."/>
            <person name="Maumus F."/>
            <person name="Michel G."/>
            <person name="Kersting A."/>
            <person name="Lauritano C."/>
            <person name="Lohaus R."/>
            <person name="Toepel M."/>
            <person name="Tonon T."/>
            <person name="Vanneste K."/>
            <person name="Amirebrahimi M."/>
            <person name="Brakel J."/>
            <person name="Bostroem C."/>
            <person name="Chovatia M."/>
            <person name="Grimwood J."/>
            <person name="Jenkins J.W."/>
            <person name="Jueterbock A."/>
            <person name="Mraz A."/>
            <person name="Stam W.T."/>
            <person name="Tice H."/>
            <person name="Bornberg-Bauer E."/>
            <person name="Green P.J."/>
            <person name="Pearson G.A."/>
            <person name="Procaccini G."/>
            <person name="Duarte C.M."/>
            <person name="Schmutz J."/>
            <person name="Reusch T.B.H."/>
            <person name="Van de Peer Y."/>
        </authorList>
    </citation>
    <scope>NUCLEOTIDE SEQUENCE [LARGE SCALE GENOMIC DNA]</scope>
    <source>
        <strain evidence="4">cv. Finnish</strain>
    </source>
</reference>
<feature type="transmembrane region" description="Helical" evidence="2">
    <location>
        <begin position="133"/>
        <end position="157"/>
    </location>
</feature>
<evidence type="ECO:0000256" key="1">
    <source>
        <dbReference type="SAM" id="MobiDB-lite"/>
    </source>
</evidence>
<feature type="compositionally biased region" description="Basic and acidic residues" evidence="1">
    <location>
        <begin position="1"/>
        <end position="11"/>
    </location>
</feature>
<dbReference type="Proteomes" id="UP000036987">
    <property type="component" value="Unassembled WGS sequence"/>
</dbReference>
<dbReference type="PANTHER" id="PTHR36396">
    <property type="entry name" value="MALTASE-GLUCOAMYLASE, INTESTINAL PROTEIN"/>
    <property type="match status" value="1"/>
</dbReference>
<keyword evidence="2" id="KW-1133">Transmembrane helix</keyword>
<evidence type="ECO:0000256" key="2">
    <source>
        <dbReference type="SAM" id="Phobius"/>
    </source>
</evidence>
<keyword evidence="2" id="KW-0812">Transmembrane</keyword>
<name>A0A0K9PU66_ZOSMR</name>
<organism evidence="3 4">
    <name type="scientific">Zostera marina</name>
    <name type="common">Eelgrass</name>
    <dbReference type="NCBI Taxonomy" id="29655"/>
    <lineage>
        <taxon>Eukaryota</taxon>
        <taxon>Viridiplantae</taxon>
        <taxon>Streptophyta</taxon>
        <taxon>Embryophyta</taxon>
        <taxon>Tracheophyta</taxon>
        <taxon>Spermatophyta</taxon>
        <taxon>Magnoliopsida</taxon>
        <taxon>Liliopsida</taxon>
        <taxon>Zosteraceae</taxon>
        <taxon>Zostera</taxon>
    </lineage>
</organism>
<dbReference type="AlphaFoldDB" id="A0A0K9PU66"/>
<proteinExistence type="predicted"/>
<evidence type="ECO:0000313" key="4">
    <source>
        <dbReference type="Proteomes" id="UP000036987"/>
    </source>
</evidence>
<dbReference type="PANTHER" id="PTHR36396:SF1">
    <property type="entry name" value="MALTASE-GLUCOAMYLASE, INTESTINAL PROTEIN"/>
    <property type="match status" value="1"/>
</dbReference>
<dbReference type="OMA" id="FLYIAKV"/>
<protein>
    <submittedName>
        <fullName evidence="3">Uncharacterized protein</fullName>
    </submittedName>
</protein>
<sequence length="179" mass="19379">MATKENQKSPKTDPSPESTNLPPPFLEVICKSTGGVRRFAAGTKAGFAANLISQNNPSSREVRIEAVKKGEEAVVFGPNALLVNYGPSWKLEAVTIARGGVVVDGGRGDPKSKLKYKPTVGDQLASSDFPISIFYIGKVFVAFIFIFLIGAIFTYFLENLPELLSYINSSSLDRPDFSN</sequence>
<keyword evidence="4" id="KW-1185">Reference proteome</keyword>
<dbReference type="EMBL" id="LFYR01000658">
    <property type="protein sequence ID" value="KMZ71787.1"/>
    <property type="molecule type" value="Genomic_DNA"/>
</dbReference>
<gene>
    <name evidence="3" type="ORF">ZOSMA_175G00290</name>
</gene>